<evidence type="ECO:0000256" key="1">
    <source>
        <dbReference type="ARBA" id="ARBA00001947"/>
    </source>
</evidence>
<dbReference type="InterPro" id="IPR000771">
    <property type="entry name" value="FBA_II"/>
</dbReference>
<dbReference type="GO" id="GO:0004332">
    <property type="term" value="F:fructose-bisphosphate aldolase activity"/>
    <property type="evidence" value="ECO:0007669"/>
    <property type="project" value="UniProtKB-EC"/>
</dbReference>
<dbReference type="CDD" id="cd00947">
    <property type="entry name" value="TBP_aldolase_IIB"/>
    <property type="match status" value="1"/>
</dbReference>
<protein>
    <submittedName>
        <fullName evidence="5">Class II fructose-1,6-bisphosphate aldolase</fullName>
        <ecNumber evidence="5">4.1.2.13</ecNumber>
    </submittedName>
</protein>
<gene>
    <name evidence="5" type="primary">fba</name>
    <name evidence="5" type="ORF">ACFO8Q_05330</name>
</gene>
<keyword evidence="3" id="KW-0862">Zinc</keyword>
<reference evidence="6" key="1">
    <citation type="journal article" date="2019" name="Int. J. Syst. Evol. Microbiol.">
        <title>The Global Catalogue of Microorganisms (GCM) 10K type strain sequencing project: providing services to taxonomists for standard genome sequencing and annotation.</title>
        <authorList>
            <consortium name="The Broad Institute Genomics Platform"/>
            <consortium name="The Broad Institute Genome Sequencing Center for Infectious Disease"/>
            <person name="Wu L."/>
            <person name="Ma J."/>
        </authorList>
    </citation>
    <scope>NUCLEOTIDE SEQUENCE [LARGE SCALE GENOMIC DNA]</scope>
    <source>
        <strain evidence="6">WYCCWR 12678</strain>
    </source>
</reference>
<keyword evidence="4 5" id="KW-0456">Lyase</keyword>
<name>A0ABV9Q278_9BACL</name>
<keyword evidence="6" id="KW-1185">Reference proteome</keyword>
<dbReference type="InterPro" id="IPR013785">
    <property type="entry name" value="Aldolase_TIM"/>
</dbReference>
<evidence type="ECO:0000256" key="2">
    <source>
        <dbReference type="ARBA" id="ARBA00022723"/>
    </source>
</evidence>
<dbReference type="PANTHER" id="PTHR30304">
    <property type="entry name" value="D-TAGATOSE-1,6-BISPHOSPHATE ALDOLASE"/>
    <property type="match status" value="1"/>
</dbReference>
<keyword evidence="2" id="KW-0479">Metal-binding</keyword>
<comment type="cofactor">
    <cofactor evidence="1">
        <name>Zn(2+)</name>
        <dbReference type="ChEBI" id="CHEBI:29105"/>
    </cofactor>
</comment>
<evidence type="ECO:0000256" key="4">
    <source>
        <dbReference type="ARBA" id="ARBA00023239"/>
    </source>
</evidence>
<comment type="caution">
    <text evidence="5">The sequence shown here is derived from an EMBL/GenBank/DDBJ whole genome shotgun (WGS) entry which is preliminary data.</text>
</comment>
<dbReference type="EMBL" id="JBHSHC010000030">
    <property type="protein sequence ID" value="MFC4766790.1"/>
    <property type="molecule type" value="Genomic_DNA"/>
</dbReference>
<dbReference type="EC" id="4.1.2.13" evidence="5"/>
<dbReference type="InterPro" id="IPR050246">
    <property type="entry name" value="Class_II_FBP_aldolase"/>
</dbReference>
<evidence type="ECO:0000256" key="3">
    <source>
        <dbReference type="ARBA" id="ARBA00022833"/>
    </source>
</evidence>
<sequence length="287" mass="31433">MPLVSIKEMLNNALKRKYAVGQFNINSLEFAQAFLQAAKEENSPVILGITEVAAENMGGVKLIALMVQELIEKYQVQVPVALHFDHSSSYEKCVEAMYVGFSSVMIDGSHHPLEQNIALTQKVVDVAKVLGVSVEAEMGRITGEEDGIVVDECEGTYAVPKECEKFVRETGVDCFAPAIGTVHGPYKGEPNLRFDLLAEIMQRTGVPLALHGGTDIPNDYIKKAISLGIAKINVNTENQIVFATAVRKVLTEQPDLYDLRKYVGSAREAVKDSVKRKMREFGSSGQA</sequence>
<evidence type="ECO:0000313" key="6">
    <source>
        <dbReference type="Proteomes" id="UP001596002"/>
    </source>
</evidence>
<dbReference type="Pfam" id="PF01116">
    <property type="entry name" value="F_bP_aldolase"/>
    <property type="match status" value="1"/>
</dbReference>
<dbReference type="PANTHER" id="PTHR30304:SF0">
    <property type="entry name" value="D-TAGATOSE-1,6-BISPHOSPHATE ALDOLASE SUBUNIT GATY-RELATED"/>
    <property type="match status" value="1"/>
</dbReference>
<dbReference type="Gene3D" id="3.20.20.70">
    <property type="entry name" value="Aldolase class I"/>
    <property type="match status" value="1"/>
</dbReference>
<dbReference type="NCBIfam" id="TIGR00167">
    <property type="entry name" value="cbbA"/>
    <property type="match status" value="1"/>
</dbReference>
<dbReference type="Proteomes" id="UP001596002">
    <property type="component" value="Unassembled WGS sequence"/>
</dbReference>
<proteinExistence type="predicted"/>
<dbReference type="RefSeq" id="WP_380024686.1">
    <property type="nucleotide sequence ID" value="NZ_JBHSHC010000030.1"/>
</dbReference>
<dbReference type="PIRSF" id="PIRSF001359">
    <property type="entry name" value="F_bP_aldolase_II"/>
    <property type="match status" value="1"/>
</dbReference>
<dbReference type="InterPro" id="IPR011289">
    <property type="entry name" value="Fruc_bis_ald_class-2"/>
</dbReference>
<organism evidence="5 6">
    <name type="scientific">Effusibacillus consociatus</name>
    <dbReference type="NCBI Taxonomy" id="1117041"/>
    <lineage>
        <taxon>Bacteria</taxon>
        <taxon>Bacillati</taxon>
        <taxon>Bacillota</taxon>
        <taxon>Bacilli</taxon>
        <taxon>Bacillales</taxon>
        <taxon>Alicyclobacillaceae</taxon>
        <taxon>Effusibacillus</taxon>
    </lineage>
</organism>
<dbReference type="NCBIfam" id="TIGR01859">
    <property type="entry name" value="fruc_bis_ald"/>
    <property type="match status" value="1"/>
</dbReference>
<dbReference type="SUPFAM" id="SSF51569">
    <property type="entry name" value="Aldolase"/>
    <property type="match status" value="1"/>
</dbReference>
<accession>A0ABV9Q278</accession>
<evidence type="ECO:0000313" key="5">
    <source>
        <dbReference type="EMBL" id="MFC4766790.1"/>
    </source>
</evidence>